<evidence type="ECO:0000256" key="4">
    <source>
        <dbReference type="ARBA" id="ARBA00022692"/>
    </source>
</evidence>
<dbReference type="GO" id="GO:0051301">
    <property type="term" value="P:cell division"/>
    <property type="evidence" value="ECO:0007669"/>
    <property type="project" value="UniProtKB-KW"/>
</dbReference>
<keyword evidence="5 9" id="KW-1133">Transmembrane helix</keyword>
<feature type="region of interest" description="Disordered" evidence="8">
    <location>
        <begin position="1"/>
        <end position="39"/>
    </location>
</feature>
<evidence type="ECO:0000313" key="12">
    <source>
        <dbReference type="Proteomes" id="UP000481339"/>
    </source>
</evidence>
<keyword evidence="2" id="KW-1003">Cell membrane</keyword>
<keyword evidence="6 9" id="KW-0472">Membrane</keyword>
<evidence type="ECO:0000256" key="9">
    <source>
        <dbReference type="SAM" id="Phobius"/>
    </source>
</evidence>
<feature type="compositionally biased region" description="Basic and acidic residues" evidence="8">
    <location>
        <begin position="62"/>
        <end position="71"/>
    </location>
</feature>
<dbReference type="AlphaFoldDB" id="A0A7C8BNT7"/>
<dbReference type="OrthoDB" id="4793367at2"/>
<evidence type="ECO:0000256" key="6">
    <source>
        <dbReference type="ARBA" id="ARBA00023136"/>
    </source>
</evidence>
<dbReference type="RefSeq" id="WP_158035902.1">
    <property type="nucleotide sequence ID" value="NZ_BAAAZV010000003.1"/>
</dbReference>
<sequence>MSDDRMRRPRLRLGEEEPGHGRDGEDERAGAGRPREPGAFATWLAGARRGFARRRLAAAQEHASRARVREAARRRRHHDRQEERRVMGHDEMGRPACGRAADGTLLAGLHLGRFVLIGLAVVVAVTLGLVFSPWLSVRHITVQGTEHLSQDEVVAALDAERGRPLIGLSREDVGNRLQQFSWIESYDLRASLPDTLSVTIVERIPVGVYRHGGESLLVDAAGVVVDTATEPQAGYPILDVPDTDPTSPAFSSVARVLRGLDEGLRAQVARAHATTQDDVTFTLTGGATVVWGDAEQSALKARVLTALLADRPDAKTIDVSSPSLPVVS</sequence>
<feature type="domain" description="POTRA" evidence="10">
    <location>
        <begin position="135"/>
        <end position="203"/>
    </location>
</feature>
<keyword evidence="7" id="KW-0131">Cell cycle</keyword>
<evidence type="ECO:0000256" key="7">
    <source>
        <dbReference type="ARBA" id="ARBA00023306"/>
    </source>
</evidence>
<organism evidence="11 12">
    <name type="scientific">Pseudoclavibacter caeni</name>
    <dbReference type="NCBI Taxonomy" id="908846"/>
    <lineage>
        <taxon>Bacteria</taxon>
        <taxon>Bacillati</taxon>
        <taxon>Actinomycetota</taxon>
        <taxon>Actinomycetes</taxon>
        <taxon>Micrococcales</taxon>
        <taxon>Microbacteriaceae</taxon>
        <taxon>Pseudoclavibacter</taxon>
    </lineage>
</organism>
<dbReference type="PROSITE" id="PS51779">
    <property type="entry name" value="POTRA"/>
    <property type="match status" value="1"/>
</dbReference>
<evidence type="ECO:0000256" key="2">
    <source>
        <dbReference type="ARBA" id="ARBA00022475"/>
    </source>
</evidence>
<dbReference type="Proteomes" id="UP000481339">
    <property type="component" value="Unassembled WGS sequence"/>
</dbReference>
<dbReference type="Pfam" id="PF03799">
    <property type="entry name" value="FtsQ_DivIB_C"/>
    <property type="match status" value="1"/>
</dbReference>
<dbReference type="EMBL" id="WBKA01000002">
    <property type="protein sequence ID" value="KAB1632980.1"/>
    <property type="molecule type" value="Genomic_DNA"/>
</dbReference>
<dbReference type="InterPro" id="IPR013685">
    <property type="entry name" value="POTRA_FtsQ_type"/>
</dbReference>
<dbReference type="InterPro" id="IPR050487">
    <property type="entry name" value="FtsQ_DivIB"/>
</dbReference>
<dbReference type="Gene3D" id="3.10.20.310">
    <property type="entry name" value="membrane protein fhac"/>
    <property type="match status" value="1"/>
</dbReference>
<proteinExistence type="predicted"/>
<feature type="compositionally biased region" description="Basic and acidic residues" evidence="8">
    <location>
        <begin position="1"/>
        <end position="36"/>
    </location>
</feature>
<evidence type="ECO:0000256" key="3">
    <source>
        <dbReference type="ARBA" id="ARBA00022618"/>
    </source>
</evidence>
<evidence type="ECO:0000313" key="11">
    <source>
        <dbReference type="EMBL" id="KAB1632980.1"/>
    </source>
</evidence>
<evidence type="ECO:0000256" key="5">
    <source>
        <dbReference type="ARBA" id="ARBA00022989"/>
    </source>
</evidence>
<accession>A0A7C8BNT7</accession>
<dbReference type="PANTHER" id="PTHR37820:SF1">
    <property type="entry name" value="CELL DIVISION PROTEIN FTSQ"/>
    <property type="match status" value="1"/>
</dbReference>
<evidence type="ECO:0000259" key="10">
    <source>
        <dbReference type="PROSITE" id="PS51779"/>
    </source>
</evidence>
<dbReference type="PANTHER" id="PTHR37820">
    <property type="entry name" value="CELL DIVISION PROTEIN DIVIB"/>
    <property type="match status" value="1"/>
</dbReference>
<keyword evidence="12" id="KW-1185">Reference proteome</keyword>
<comment type="subcellular location">
    <subcellularLocation>
        <location evidence="1">Membrane</location>
    </subcellularLocation>
</comment>
<name>A0A7C8BNT7_9MICO</name>
<dbReference type="Pfam" id="PF08478">
    <property type="entry name" value="POTRA_1"/>
    <property type="match status" value="1"/>
</dbReference>
<evidence type="ECO:0000256" key="8">
    <source>
        <dbReference type="SAM" id="MobiDB-lite"/>
    </source>
</evidence>
<dbReference type="GO" id="GO:0005886">
    <property type="term" value="C:plasma membrane"/>
    <property type="evidence" value="ECO:0007669"/>
    <property type="project" value="TreeGrafter"/>
</dbReference>
<dbReference type="InterPro" id="IPR005548">
    <property type="entry name" value="Cell_div_FtsQ/DivIB_C"/>
</dbReference>
<comment type="caution">
    <text evidence="11">The sequence shown here is derived from an EMBL/GenBank/DDBJ whole genome shotgun (WGS) entry which is preliminary data.</text>
</comment>
<feature type="region of interest" description="Disordered" evidence="8">
    <location>
        <begin position="62"/>
        <end position="86"/>
    </location>
</feature>
<keyword evidence="4 9" id="KW-0812">Transmembrane</keyword>
<reference evidence="11 12" key="1">
    <citation type="submission" date="2019-09" db="EMBL/GenBank/DDBJ databases">
        <title>Phylogeny of genus Pseudoclavibacter and closely related genus.</title>
        <authorList>
            <person name="Li Y."/>
        </authorList>
    </citation>
    <scope>NUCLEOTIDE SEQUENCE [LARGE SCALE GENOMIC DNA]</scope>
    <source>
        <strain evidence="11 12">JCM 16921</strain>
    </source>
</reference>
<dbReference type="InterPro" id="IPR034746">
    <property type="entry name" value="POTRA"/>
</dbReference>
<gene>
    <name evidence="11" type="ORF">F8O02_03760</name>
</gene>
<feature type="transmembrane region" description="Helical" evidence="9">
    <location>
        <begin position="114"/>
        <end position="135"/>
    </location>
</feature>
<protein>
    <submittedName>
        <fullName evidence="11">FtsQ-type POTRA domain-containing protein</fullName>
    </submittedName>
</protein>
<evidence type="ECO:0000256" key="1">
    <source>
        <dbReference type="ARBA" id="ARBA00004370"/>
    </source>
</evidence>
<keyword evidence="3" id="KW-0132">Cell division</keyword>